<organism evidence="3 4">
    <name type="scientific">Acinetobacter boissieri</name>
    <dbReference type="NCBI Taxonomy" id="1219383"/>
    <lineage>
        <taxon>Bacteria</taxon>
        <taxon>Pseudomonadati</taxon>
        <taxon>Pseudomonadota</taxon>
        <taxon>Gammaproteobacteria</taxon>
        <taxon>Moraxellales</taxon>
        <taxon>Moraxellaceae</taxon>
        <taxon>Acinetobacter</taxon>
    </lineage>
</organism>
<dbReference type="SUPFAM" id="SSF51735">
    <property type="entry name" value="NAD(P)-binding Rossmann-fold domains"/>
    <property type="match status" value="1"/>
</dbReference>
<dbReference type="PRINTS" id="PR00081">
    <property type="entry name" value="GDHRDH"/>
</dbReference>
<dbReference type="PANTHER" id="PTHR48107">
    <property type="entry name" value="NADPH-DEPENDENT ALDEHYDE REDUCTASE-LIKE PROTEIN, CHLOROPLASTIC-RELATED"/>
    <property type="match status" value="1"/>
</dbReference>
<dbReference type="AlphaFoldDB" id="A0A1G6ISK1"/>
<protein>
    <submittedName>
        <fullName evidence="3">NAD(P)-dependent dehydrogenase, short-chain alcohol dehydrogenase family</fullName>
    </submittedName>
</protein>
<dbReference type="RefSeq" id="WP_092749151.1">
    <property type="nucleotide sequence ID" value="NZ_FMYL01000009.1"/>
</dbReference>
<keyword evidence="2" id="KW-0560">Oxidoreductase</keyword>
<name>A0A1G6ISK1_9GAMM</name>
<dbReference type="Proteomes" id="UP000242501">
    <property type="component" value="Unassembled WGS sequence"/>
</dbReference>
<evidence type="ECO:0000256" key="2">
    <source>
        <dbReference type="ARBA" id="ARBA00023002"/>
    </source>
</evidence>
<reference evidence="4" key="1">
    <citation type="submission" date="2016-09" db="EMBL/GenBank/DDBJ databases">
        <authorList>
            <person name="Varghese N."/>
            <person name="Submissions S."/>
        </authorList>
    </citation>
    <scope>NUCLEOTIDE SEQUENCE [LARGE SCALE GENOMIC DNA]</scope>
    <source>
        <strain evidence="4">ANC 4422</strain>
    </source>
</reference>
<dbReference type="OrthoDB" id="9809287at2"/>
<dbReference type="PRINTS" id="PR00080">
    <property type="entry name" value="SDRFAMILY"/>
</dbReference>
<evidence type="ECO:0000256" key="1">
    <source>
        <dbReference type="ARBA" id="ARBA00006484"/>
    </source>
</evidence>
<dbReference type="Pfam" id="PF13561">
    <property type="entry name" value="adh_short_C2"/>
    <property type="match status" value="1"/>
</dbReference>
<evidence type="ECO:0000313" key="4">
    <source>
        <dbReference type="Proteomes" id="UP000242501"/>
    </source>
</evidence>
<dbReference type="InterPro" id="IPR036291">
    <property type="entry name" value="NAD(P)-bd_dom_sf"/>
</dbReference>
<dbReference type="FunFam" id="3.40.50.720:FF:000084">
    <property type="entry name" value="Short-chain dehydrogenase reductase"/>
    <property type="match status" value="1"/>
</dbReference>
<comment type="similarity">
    <text evidence="1">Belongs to the short-chain dehydrogenases/reductases (SDR) family.</text>
</comment>
<dbReference type="GO" id="GO:0016614">
    <property type="term" value="F:oxidoreductase activity, acting on CH-OH group of donors"/>
    <property type="evidence" value="ECO:0007669"/>
    <property type="project" value="UniProtKB-ARBA"/>
</dbReference>
<gene>
    <name evidence="3" type="ORF">SAMN05421733_10925</name>
</gene>
<evidence type="ECO:0000313" key="3">
    <source>
        <dbReference type="EMBL" id="SDC09444.1"/>
    </source>
</evidence>
<dbReference type="EMBL" id="FMYL01000009">
    <property type="protein sequence ID" value="SDC09444.1"/>
    <property type="molecule type" value="Genomic_DNA"/>
</dbReference>
<dbReference type="PANTHER" id="PTHR48107:SF26">
    <property type="entry name" value="OXIDOREDUCTASE, SHORT-CHAIN DEHYDROGENASE_REDUCTASE FAMILY (AFU_ORTHOLOGUE AFUA_4G05870)"/>
    <property type="match status" value="1"/>
</dbReference>
<sequence length="291" mass="31825">MANKFKIPAQRQEYPGSDAQLKPQAEFITKDYIGSKKLLGKVALITGGDSGIGRAAALYFVKEGAEVAITYLKDCEMERVDAEWVKTWVENEGGICRIYPVDLRHSSECQTLVKTVVTDFKKINILVNNAGKQWINEDLSTLSDEQWLDTFDANVHSMFYLSKAVLPHFSEGDTIINVSSVNGYLCPGNLVDYSTTKGAQIMFTRALSNQLLEKGIRVNAVAPGPVWTPLQPATLGQTDPKLVENYGEGAPMGRCAQPYELGPTFVYLASSDSSYITGQTIHPNGGMMVGG</sequence>
<dbReference type="InterPro" id="IPR002347">
    <property type="entry name" value="SDR_fam"/>
</dbReference>
<keyword evidence="4" id="KW-1185">Reference proteome</keyword>
<proteinExistence type="inferred from homology"/>
<dbReference type="STRING" id="1219383.SAMN05421733_10925"/>
<accession>A0A1G6ISK1</accession>
<dbReference type="Gene3D" id="3.40.50.720">
    <property type="entry name" value="NAD(P)-binding Rossmann-like Domain"/>
    <property type="match status" value="1"/>
</dbReference>